<evidence type="ECO:0000313" key="1">
    <source>
        <dbReference type="EMBL" id="RHZ80069.1"/>
    </source>
</evidence>
<organism evidence="1 2">
    <name type="scientific">Diversispora epigaea</name>
    <dbReference type="NCBI Taxonomy" id="1348612"/>
    <lineage>
        <taxon>Eukaryota</taxon>
        <taxon>Fungi</taxon>
        <taxon>Fungi incertae sedis</taxon>
        <taxon>Mucoromycota</taxon>
        <taxon>Glomeromycotina</taxon>
        <taxon>Glomeromycetes</taxon>
        <taxon>Diversisporales</taxon>
        <taxon>Diversisporaceae</taxon>
        <taxon>Diversispora</taxon>
    </lineage>
</organism>
<sequence length="109" mass="12723">MYKCQRKCISTIKSLEHALIVVVGFDIILKEMVGMAMKIIEIEMIFNGNNNYNGNNENREQQHVYNIYSRSEISIDSRIPVISRDGFDGFKRDGREKYNECTRTIILKI</sequence>
<name>A0A397IVP3_9GLOM</name>
<dbReference type="Proteomes" id="UP000266861">
    <property type="component" value="Unassembled WGS sequence"/>
</dbReference>
<dbReference type="EMBL" id="PQFF01000130">
    <property type="protein sequence ID" value="RHZ80069.1"/>
    <property type="molecule type" value="Genomic_DNA"/>
</dbReference>
<dbReference type="AlphaFoldDB" id="A0A397IVP3"/>
<reference evidence="1 2" key="1">
    <citation type="submission" date="2018-08" db="EMBL/GenBank/DDBJ databases">
        <title>Genome and evolution of the arbuscular mycorrhizal fungus Diversispora epigaea (formerly Glomus versiforme) and its bacterial endosymbionts.</title>
        <authorList>
            <person name="Sun X."/>
            <person name="Fei Z."/>
            <person name="Harrison M."/>
        </authorList>
    </citation>
    <scope>NUCLEOTIDE SEQUENCE [LARGE SCALE GENOMIC DNA]</scope>
    <source>
        <strain evidence="1 2">IT104</strain>
    </source>
</reference>
<evidence type="ECO:0000313" key="2">
    <source>
        <dbReference type="Proteomes" id="UP000266861"/>
    </source>
</evidence>
<proteinExistence type="predicted"/>
<gene>
    <name evidence="1" type="ORF">Glove_139g30</name>
</gene>
<comment type="caution">
    <text evidence="1">The sequence shown here is derived from an EMBL/GenBank/DDBJ whole genome shotgun (WGS) entry which is preliminary data.</text>
</comment>
<accession>A0A397IVP3</accession>
<keyword evidence="2" id="KW-1185">Reference proteome</keyword>
<protein>
    <submittedName>
        <fullName evidence="1">Uncharacterized protein</fullName>
    </submittedName>
</protein>